<evidence type="ECO:0000256" key="1">
    <source>
        <dbReference type="SAM" id="Phobius"/>
    </source>
</evidence>
<accession>A0A1F7UZU7</accession>
<evidence type="ECO:0000313" key="3">
    <source>
        <dbReference type="Proteomes" id="UP000177704"/>
    </source>
</evidence>
<sequence length="132" mass="14357">MKTFIAIVVASTLFGVAVLGYRTMIHGSDHIPTDCAATILGTRCGDGFAPLPDAASHIGTVKAYTLAVSIAAMVIAVAWFVVRRLVEDIAMAHSPPRFAYEPAYSSHPYLLRTRRWLALREKRDPSAPFQGV</sequence>
<gene>
    <name evidence="2" type="ORF">A3B36_01105</name>
</gene>
<keyword evidence="1" id="KW-0472">Membrane</keyword>
<proteinExistence type="predicted"/>
<dbReference type="Proteomes" id="UP000177704">
    <property type="component" value="Unassembled WGS sequence"/>
</dbReference>
<organism evidence="2 3">
    <name type="scientific">Candidatus Uhrbacteria bacterium RIFCSPLOWO2_01_FULL_55_36</name>
    <dbReference type="NCBI Taxonomy" id="1802404"/>
    <lineage>
        <taxon>Bacteria</taxon>
        <taxon>Candidatus Uhriibacteriota</taxon>
    </lineage>
</organism>
<keyword evidence="1" id="KW-0812">Transmembrane</keyword>
<dbReference type="EMBL" id="MGEM01000039">
    <property type="protein sequence ID" value="OGL83776.1"/>
    <property type="molecule type" value="Genomic_DNA"/>
</dbReference>
<protein>
    <submittedName>
        <fullName evidence="2">Uncharacterized protein</fullName>
    </submittedName>
</protein>
<feature type="transmembrane region" description="Helical" evidence="1">
    <location>
        <begin position="63"/>
        <end position="82"/>
    </location>
</feature>
<reference evidence="2 3" key="1">
    <citation type="journal article" date="2016" name="Nat. Commun.">
        <title>Thousands of microbial genomes shed light on interconnected biogeochemical processes in an aquifer system.</title>
        <authorList>
            <person name="Anantharaman K."/>
            <person name="Brown C.T."/>
            <person name="Hug L.A."/>
            <person name="Sharon I."/>
            <person name="Castelle C.J."/>
            <person name="Probst A.J."/>
            <person name="Thomas B.C."/>
            <person name="Singh A."/>
            <person name="Wilkins M.J."/>
            <person name="Karaoz U."/>
            <person name="Brodie E.L."/>
            <person name="Williams K.H."/>
            <person name="Hubbard S.S."/>
            <person name="Banfield J.F."/>
        </authorList>
    </citation>
    <scope>NUCLEOTIDE SEQUENCE [LARGE SCALE GENOMIC DNA]</scope>
</reference>
<comment type="caution">
    <text evidence="2">The sequence shown here is derived from an EMBL/GenBank/DDBJ whole genome shotgun (WGS) entry which is preliminary data.</text>
</comment>
<keyword evidence="1" id="KW-1133">Transmembrane helix</keyword>
<name>A0A1F7UZU7_9BACT</name>
<evidence type="ECO:0000313" key="2">
    <source>
        <dbReference type="EMBL" id="OGL83776.1"/>
    </source>
</evidence>
<dbReference type="AlphaFoldDB" id="A0A1F7UZU7"/>